<evidence type="ECO:0000256" key="9">
    <source>
        <dbReference type="ARBA" id="ARBA00023136"/>
    </source>
</evidence>
<keyword evidence="2" id="KW-0813">Transport</keyword>
<dbReference type="GO" id="GO:0016887">
    <property type="term" value="F:ATP hydrolysis activity"/>
    <property type="evidence" value="ECO:0007669"/>
    <property type="project" value="InterPro"/>
</dbReference>
<keyword evidence="3" id="KW-1003">Cell membrane</keyword>
<organism evidence="11">
    <name type="scientific">Candidatus Atribacter allofermentans</name>
    <dbReference type="NCBI Taxonomy" id="1852833"/>
    <lineage>
        <taxon>Bacteria</taxon>
        <taxon>Pseudomonadati</taxon>
        <taxon>Atribacterota</taxon>
        <taxon>Atribacteria</taxon>
        <taxon>Atribacterales</taxon>
        <taxon>Atribacteraceae</taxon>
        <taxon>Atribacter</taxon>
    </lineage>
</organism>
<dbReference type="CDD" id="cd03216">
    <property type="entry name" value="ABC_Carb_Monos_I"/>
    <property type="match status" value="1"/>
</dbReference>
<evidence type="ECO:0000259" key="10">
    <source>
        <dbReference type="PROSITE" id="PS50893"/>
    </source>
</evidence>
<comment type="caution">
    <text evidence="11">The sequence shown here is derived from an EMBL/GenBank/DDBJ whole genome shotgun (WGS) entry which is preliminary data.</text>
</comment>
<dbReference type="Gene3D" id="3.40.50.300">
    <property type="entry name" value="P-loop containing nucleotide triphosphate hydrolases"/>
    <property type="match status" value="2"/>
</dbReference>
<keyword evidence="4" id="KW-0762">Sugar transport</keyword>
<dbReference type="EC" id="3.6.3.17" evidence="11"/>
<dbReference type="InterPro" id="IPR027417">
    <property type="entry name" value="P-loop_NTPase"/>
</dbReference>
<gene>
    <name evidence="11" type="primary">araG_1</name>
    <name evidence="11" type="ORF">BWY41_01073</name>
</gene>
<dbReference type="GO" id="GO:0005886">
    <property type="term" value="C:plasma membrane"/>
    <property type="evidence" value="ECO:0007669"/>
    <property type="project" value="UniProtKB-SubCell"/>
</dbReference>
<feature type="domain" description="ABC transporter" evidence="10">
    <location>
        <begin position="253"/>
        <end position="496"/>
    </location>
</feature>
<keyword evidence="7 11" id="KW-0067">ATP-binding</keyword>
<evidence type="ECO:0000256" key="5">
    <source>
        <dbReference type="ARBA" id="ARBA00022737"/>
    </source>
</evidence>
<reference evidence="11" key="1">
    <citation type="submission" date="2017-02" db="EMBL/GenBank/DDBJ databases">
        <title>Delving into the versatile metabolic prowess of the omnipresent phylum Bacteroidetes.</title>
        <authorList>
            <person name="Nobu M.K."/>
            <person name="Mei R."/>
            <person name="Narihiro T."/>
            <person name="Kuroda K."/>
            <person name="Liu W.-T."/>
        </authorList>
    </citation>
    <scope>NUCLEOTIDE SEQUENCE</scope>
    <source>
        <strain evidence="11">ADurb.Bin276</strain>
    </source>
</reference>
<name>A0A1V5SV94_9BACT</name>
<dbReference type="PANTHER" id="PTHR43790:SF3">
    <property type="entry name" value="D-ALLOSE IMPORT ATP-BINDING PROTEIN ALSA-RELATED"/>
    <property type="match status" value="1"/>
</dbReference>
<dbReference type="AlphaFoldDB" id="A0A1V5SV94"/>
<evidence type="ECO:0000256" key="4">
    <source>
        <dbReference type="ARBA" id="ARBA00022597"/>
    </source>
</evidence>
<evidence type="ECO:0000256" key="2">
    <source>
        <dbReference type="ARBA" id="ARBA00022448"/>
    </source>
</evidence>
<keyword evidence="8" id="KW-1278">Translocase</keyword>
<proteinExistence type="predicted"/>
<dbReference type="PROSITE" id="PS00211">
    <property type="entry name" value="ABC_TRANSPORTER_1"/>
    <property type="match status" value="1"/>
</dbReference>
<evidence type="ECO:0000313" key="11">
    <source>
        <dbReference type="EMBL" id="OQA58439.1"/>
    </source>
</evidence>
<dbReference type="EMBL" id="MWBQ01000074">
    <property type="protein sequence ID" value="OQA58439.1"/>
    <property type="molecule type" value="Genomic_DNA"/>
</dbReference>
<dbReference type="InterPro" id="IPR017871">
    <property type="entry name" value="ABC_transporter-like_CS"/>
</dbReference>
<comment type="subcellular location">
    <subcellularLocation>
        <location evidence="1">Cell membrane</location>
        <topology evidence="1">Peripheral membrane protein</topology>
    </subcellularLocation>
</comment>
<evidence type="ECO:0000256" key="1">
    <source>
        <dbReference type="ARBA" id="ARBA00004202"/>
    </source>
</evidence>
<sequence length="496" mass="55403">MPDLLVMEGINKAFFGVKVLKDVQFRLHEGEVHVILGENGAGKSTLIKILSGAYTLDSGKVFLEGKEVDMTSYNPEIASRLGIATIYQNFHLVPHLTIAENISLSNFPMKKGRIDWKSVQKRARDVLENIHFSIDPNTLVKKLSVSQQQMLEIAIALSKNAKIIIMDEPTAAISKKEVETLFQLIADIKKKKVGIIYISHKLEEIKVIGDSITVLRDGRNVGTMGAKEAELNEIVSLMIGKEMKTLEKKHQYISSEVMIEFKSLRRKGFFEDISFQIGKGEIVGLTGLIGAGKTELARAIFGVDKLDAGQCFYYKREISIKNPKEAVQHGIGYLPEDRDVSGLCLNMPVKDNVTLVYLAKLKERIFGIPAEKALSQKYINQLKIKTTGVYQQVKYLSGGNKQKVIFAKWLAAHCQFLVLDEPTIGIDVGAREEIYNLIFDFVQSGERAVLFLSSDISEILSVSDRILVMSHGRLIAELDPNITTKQEIMARCLNLT</sequence>
<keyword evidence="11" id="KW-0378">Hydrolase</keyword>
<protein>
    <submittedName>
        <fullName evidence="11">Arabinose import ATP-binding protein AraG</fullName>
        <ecNumber evidence="11">3.6.3.17</ecNumber>
    </submittedName>
</protein>
<evidence type="ECO:0000256" key="7">
    <source>
        <dbReference type="ARBA" id="ARBA00022840"/>
    </source>
</evidence>
<dbReference type="GO" id="GO:0005524">
    <property type="term" value="F:ATP binding"/>
    <property type="evidence" value="ECO:0007669"/>
    <property type="project" value="UniProtKB-KW"/>
</dbReference>
<keyword evidence="6" id="KW-0547">Nucleotide-binding</keyword>
<keyword evidence="5" id="KW-0677">Repeat</keyword>
<evidence type="ECO:0000256" key="8">
    <source>
        <dbReference type="ARBA" id="ARBA00022967"/>
    </source>
</evidence>
<dbReference type="InterPro" id="IPR050107">
    <property type="entry name" value="ABC_carbohydrate_import_ATPase"/>
</dbReference>
<dbReference type="SUPFAM" id="SSF52540">
    <property type="entry name" value="P-loop containing nucleoside triphosphate hydrolases"/>
    <property type="match status" value="2"/>
</dbReference>
<dbReference type="InterPro" id="IPR003439">
    <property type="entry name" value="ABC_transporter-like_ATP-bd"/>
</dbReference>
<dbReference type="FunFam" id="3.40.50.300:FF:000127">
    <property type="entry name" value="Ribose import ATP-binding protein RbsA"/>
    <property type="match status" value="1"/>
</dbReference>
<dbReference type="InterPro" id="IPR003593">
    <property type="entry name" value="AAA+_ATPase"/>
</dbReference>
<accession>A0A1V5SV94</accession>
<dbReference type="PANTHER" id="PTHR43790">
    <property type="entry name" value="CARBOHYDRATE TRANSPORT ATP-BINDING PROTEIN MG119-RELATED"/>
    <property type="match status" value="1"/>
</dbReference>
<dbReference type="PROSITE" id="PS50893">
    <property type="entry name" value="ABC_TRANSPORTER_2"/>
    <property type="match status" value="2"/>
</dbReference>
<evidence type="ECO:0000256" key="3">
    <source>
        <dbReference type="ARBA" id="ARBA00022475"/>
    </source>
</evidence>
<dbReference type="CDD" id="cd03215">
    <property type="entry name" value="ABC_Carb_Monos_II"/>
    <property type="match status" value="1"/>
</dbReference>
<dbReference type="Pfam" id="PF00005">
    <property type="entry name" value="ABC_tran"/>
    <property type="match status" value="2"/>
</dbReference>
<dbReference type="Proteomes" id="UP000485569">
    <property type="component" value="Unassembled WGS sequence"/>
</dbReference>
<keyword evidence="9" id="KW-0472">Membrane</keyword>
<evidence type="ECO:0000256" key="6">
    <source>
        <dbReference type="ARBA" id="ARBA00022741"/>
    </source>
</evidence>
<feature type="domain" description="ABC transporter" evidence="10">
    <location>
        <begin position="5"/>
        <end position="242"/>
    </location>
</feature>
<dbReference type="SMART" id="SM00382">
    <property type="entry name" value="AAA"/>
    <property type="match status" value="2"/>
</dbReference>